<organism evidence="2">
    <name type="scientific">Pectinophora gossypiella</name>
    <name type="common">Cotton pink bollworm</name>
    <name type="synonym">Depressaria gossypiella</name>
    <dbReference type="NCBI Taxonomy" id="13191"/>
    <lineage>
        <taxon>Eukaryota</taxon>
        <taxon>Metazoa</taxon>
        <taxon>Ecdysozoa</taxon>
        <taxon>Arthropoda</taxon>
        <taxon>Hexapoda</taxon>
        <taxon>Insecta</taxon>
        <taxon>Pterygota</taxon>
        <taxon>Neoptera</taxon>
        <taxon>Endopterygota</taxon>
        <taxon>Lepidoptera</taxon>
        <taxon>Glossata</taxon>
        <taxon>Ditrysia</taxon>
        <taxon>Gelechioidea</taxon>
        <taxon>Gelechiidae</taxon>
        <taxon>Apatetrinae</taxon>
        <taxon>Pectinophora</taxon>
    </lineage>
</organism>
<sequence length="411" mass="46853">VVFLLPVTLVEIWIRILLVSGCEDIQEFYKDLLIITGVKKLTEAYSVLVKTYGNSDIIVTLQTLHKFTKNQDIISFQLNLLKLTNSSNLTELTQKFTKLTKSKTLIQSLTVIYDITEIDIEVFITYLTTISEDFEEVITVIIGYTKTTNFVQALKTLKKATGEKTIIEAIKHIQQKKPSTFTTTTTTTTTTQKPVTELEQQLIEIFGVETLEELLVVLRRIFNTQTEDVVTEVVQIISKITKTNITSFLQYIIQITATNNFQEAVTIIKQSTQQKLTVVEIWTRILQESGQEDVQDFHKNFLIITGAKSITEAFNILAKTYGSTDIIVILQTLHKFTKNQDIISFQLNLLKLTNSSNLTELTQKFTKLTKSKTLIQSLTVIYDITEIDIEVFITYLTTISEDFEEVITVII</sequence>
<accession>A0A1E1WSQ2</accession>
<dbReference type="EMBL" id="GDQN01001024">
    <property type="protein sequence ID" value="JAT90030.1"/>
    <property type="molecule type" value="Transcribed_RNA"/>
</dbReference>
<name>A0A1E1WSQ2_PECGO</name>
<keyword evidence="1" id="KW-0732">Signal</keyword>
<feature type="non-terminal residue" evidence="2">
    <location>
        <position position="411"/>
    </location>
</feature>
<protein>
    <recommendedName>
        <fullName evidence="3">Vitellogenin domain-containing protein</fullName>
    </recommendedName>
</protein>
<feature type="signal peptide" evidence="1">
    <location>
        <begin position="1"/>
        <end position="21"/>
    </location>
</feature>
<evidence type="ECO:0008006" key="3">
    <source>
        <dbReference type="Google" id="ProtNLM"/>
    </source>
</evidence>
<feature type="non-terminal residue" evidence="2">
    <location>
        <position position="1"/>
    </location>
</feature>
<gene>
    <name evidence="2" type="ORF">g.8315</name>
</gene>
<feature type="chain" id="PRO_5009115561" description="Vitellogenin domain-containing protein" evidence="1">
    <location>
        <begin position="22"/>
        <end position="411"/>
    </location>
</feature>
<evidence type="ECO:0000256" key="1">
    <source>
        <dbReference type="SAM" id="SignalP"/>
    </source>
</evidence>
<proteinExistence type="predicted"/>
<reference evidence="2" key="1">
    <citation type="submission" date="2015-09" db="EMBL/GenBank/DDBJ databases">
        <title>De novo assembly of Pectinophora gossypiella (Pink Bollworm) gut transcriptome.</title>
        <authorList>
            <person name="Tassone E.E."/>
        </authorList>
    </citation>
    <scope>NUCLEOTIDE SEQUENCE</scope>
</reference>
<dbReference type="OrthoDB" id="7492238at2759"/>
<evidence type="ECO:0000313" key="2">
    <source>
        <dbReference type="EMBL" id="JAT90030.1"/>
    </source>
</evidence>
<dbReference type="AlphaFoldDB" id="A0A1E1WSQ2"/>